<gene>
    <name evidence="1" type="ORF">JCM19274_1351</name>
</gene>
<proteinExistence type="predicted"/>
<dbReference type="AlphaFoldDB" id="A0A090WUB2"/>
<comment type="caution">
    <text evidence="1">The sequence shown here is derived from an EMBL/GenBank/DDBJ whole genome shotgun (WGS) entry which is preliminary data.</text>
</comment>
<sequence length="310" mass="34415">MEIQHNILKLLVLFCFFSFVVEEAKAQQDPQYTQYMYNTMSVNAAYAGTGGDFTATGLYRTQWVGVDGAPKTITFGLETQAGERVGLGLNIIQDELGPSNEVYLDGNFSYTIPVGLETNLSFGIKAGVRFLDVDFSKGTAEQMNDPNLENIDSKFLPSIGGGIFYHHDTKWYLGLSVPNIISSQHYDEFIQSVAEERLHVFLIGGYVFDLSENLKFKPAFLGKGVSGAPPISVDLSANFLFNEKLTLGLAYRWNGSVSGLAGFQISPELFVGYAYDYATTPINEYTSGSHEIMLRFNILRQGKIKSPRFF</sequence>
<dbReference type="InterPro" id="IPR019861">
    <property type="entry name" value="PorP/SprF_Bacteroidetes"/>
</dbReference>
<accession>A0A090WUB2</accession>
<name>A0A090WUB2_9FLAO</name>
<dbReference type="STRING" id="221126.SAMN04489722_1092"/>
<evidence type="ECO:0008006" key="3">
    <source>
        <dbReference type="Google" id="ProtNLM"/>
    </source>
</evidence>
<dbReference type="RefSeq" id="WP_042499045.1">
    <property type="nucleotide sequence ID" value="NZ_BBNU01000012.1"/>
</dbReference>
<protein>
    <recommendedName>
        <fullName evidence="3">Type IX secretion system membrane protein PorP/SprF</fullName>
    </recommendedName>
</protein>
<dbReference type="EMBL" id="BBNU01000012">
    <property type="protein sequence ID" value="GAL80725.1"/>
    <property type="molecule type" value="Genomic_DNA"/>
</dbReference>
<evidence type="ECO:0000313" key="1">
    <source>
        <dbReference type="EMBL" id="GAL80725.1"/>
    </source>
</evidence>
<reference evidence="1 2" key="1">
    <citation type="journal article" date="2014" name="Genome Announc.">
        <title>Draft Genome Sequences of Marine Flavobacterium Algibacter lectus Strains SS8 and NR4.</title>
        <authorList>
            <person name="Takatani N."/>
            <person name="Nakanishi M."/>
            <person name="Meirelles P."/>
            <person name="Mino S."/>
            <person name="Suda W."/>
            <person name="Oshima K."/>
            <person name="Hattori M."/>
            <person name="Ohkuma M."/>
            <person name="Hosokawa M."/>
            <person name="Miyashita K."/>
            <person name="Thompson F.L."/>
            <person name="Niwa A."/>
            <person name="Sawabe T."/>
            <person name="Sawabe T."/>
        </authorList>
    </citation>
    <scope>NUCLEOTIDE SEQUENCE [LARGE SCALE GENOMIC DNA]</scope>
    <source>
        <strain evidence="2">JCM19274</strain>
    </source>
</reference>
<organism evidence="1 2">
    <name type="scientific">Algibacter lectus</name>
    <dbReference type="NCBI Taxonomy" id="221126"/>
    <lineage>
        <taxon>Bacteria</taxon>
        <taxon>Pseudomonadati</taxon>
        <taxon>Bacteroidota</taxon>
        <taxon>Flavobacteriia</taxon>
        <taxon>Flavobacteriales</taxon>
        <taxon>Flavobacteriaceae</taxon>
        <taxon>Algibacter</taxon>
    </lineage>
</organism>
<dbReference type="NCBIfam" id="TIGR03519">
    <property type="entry name" value="T9SS_PorP_fam"/>
    <property type="match status" value="1"/>
</dbReference>
<dbReference type="Pfam" id="PF11751">
    <property type="entry name" value="PorP_SprF"/>
    <property type="match status" value="1"/>
</dbReference>
<evidence type="ECO:0000313" key="2">
    <source>
        <dbReference type="Proteomes" id="UP000029643"/>
    </source>
</evidence>
<dbReference type="Proteomes" id="UP000029643">
    <property type="component" value="Unassembled WGS sequence"/>
</dbReference>